<proteinExistence type="predicted"/>
<reference evidence="1 2" key="1">
    <citation type="submission" date="2018-08" db="EMBL/GenBank/DDBJ databases">
        <title>A genome reference for cultivated species of the human gut microbiota.</title>
        <authorList>
            <person name="Zou Y."/>
            <person name="Xue W."/>
            <person name="Luo G."/>
        </authorList>
    </citation>
    <scope>NUCLEOTIDE SEQUENCE [LARGE SCALE GENOMIC DNA]</scope>
    <source>
        <strain evidence="1 2">AF29-11BH</strain>
    </source>
</reference>
<gene>
    <name evidence="1" type="ORF">DWZ04_12570</name>
</gene>
<name>A0A3E2UFP8_9FIRM</name>
<evidence type="ECO:0000313" key="2">
    <source>
        <dbReference type="Proteomes" id="UP000260783"/>
    </source>
</evidence>
<organism evidence="1 2">
    <name type="scientific">Faecalibacterium prausnitzii</name>
    <dbReference type="NCBI Taxonomy" id="853"/>
    <lineage>
        <taxon>Bacteria</taxon>
        <taxon>Bacillati</taxon>
        <taxon>Bacillota</taxon>
        <taxon>Clostridia</taxon>
        <taxon>Eubacteriales</taxon>
        <taxon>Oscillospiraceae</taxon>
        <taxon>Faecalibacterium</taxon>
    </lineage>
</organism>
<protein>
    <submittedName>
        <fullName evidence="1">Uncharacterized protein</fullName>
    </submittedName>
</protein>
<sequence>MSKTITLTEHRPADGMLTMRVRNTTYNVNIFFNPSSKNTLDTQMRKIIQKEAKAGNF</sequence>
<dbReference type="Proteomes" id="UP000260783">
    <property type="component" value="Unassembled WGS sequence"/>
</dbReference>
<dbReference type="RefSeq" id="WP_117527659.1">
    <property type="nucleotide sequence ID" value="NZ_JAQCXC010000007.1"/>
</dbReference>
<comment type="caution">
    <text evidence="1">The sequence shown here is derived from an EMBL/GenBank/DDBJ whole genome shotgun (WGS) entry which is preliminary data.</text>
</comment>
<evidence type="ECO:0000313" key="1">
    <source>
        <dbReference type="EMBL" id="RGB94974.1"/>
    </source>
</evidence>
<dbReference type="AlphaFoldDB" id="A0A3E2UFP8"/>
<accession>A0A3E2UFP8</accession>
<dbReference type="EMBL" id="QVEW01000015">
    <property type="protein sequence ID" value="RGB94974.1"/>
    <property type="molecule type" value="Genomic_DNA"/>
</dbReference>